<reference evidence="3 5" key="2">
    <citation type="submission" date="2018-08" db="EMBL/GenBank/DDBJ databases">
        <title>A genome reference for cultivated species of the human gut microbiota.</title>
        <authorList>
            <person name="Zou Y."/>
            <person name="Xue W."/>
            <person name="Luo G."/>
        </authorList>
    </citation>
    <scope>NUCLEOTIDE SEQUENCE [LARGE SCALE GENOMIC DNA]</scope>
    <source>
        <strain evidence="3 5">TF05-11AC</strain>
    </source>
</reference>
<proteinExistence type="predicted"/>
<dbReference type="Proteomes" id="UP000095651">
    <property type="component" value="Unassembled WGS sequence"/>
</dbReference>
<dbReference type="RefSeq" id="WP_055652635.1">
    <property type="nucleotide sequence ID" value="NZ_CABIXC010000001.1"/>
</dbReference>
<protein>
    <submittedName>
        <fullName evidence="2">Uncharacterized protein</fullName>
    </submittedName>
</protein>
<evidence type="ECO:0000313" key="2">
    <source>
        <dbReference type="EMBL" id="CUN43704.1"/>
    </source>
</evidence>
<keyword evidence="1" id="KW-0812">Transmembrane</keyword>
<name>A0A173WWI3_9FIRM</name>
<keyword evidence="1" id="KW-0472">Membrane</keyword>
<evidence type="ECO:0000313" key="3">
    <source>
        <dbReference type="EMBL" id="RGL97850.1"/>
    </source>
</evidence>
<evidence type="ECO:0000313" key="4">
    <source>
        <dbReference type="Proteomes" id="UP000095651"/>
    </source>
</evidence>
<feature type="transmembrane region" description="Helical" evidence="1">
    <location>
        <begin position="44"/>
        <end position="63"/>
    </location>
</feature>
<feature type="transmembrane region" description="Helical" evidence="1">
    <location>
        <begin position="12"/>
        <end position="32"/>
    </location>
</feature>
<sequence>MKETVIGIVTFLVFYYFNFIILAGISSVLLPGGDAFIKSYVDPVYSGIAALAAIVIVCTCMIMKKLDEVLRELKKEKDEESENV</sequence>
<dbReference type="EMBL" id="CYZE01000001">
    <property type="protein sequence ID" value="CUN43704.1"/>
    <property type="molecule type" value="Genomic_DNA"/>
</dbReference>
<evidence type="ECO:0000256" key="1">
    <source>
        <dbReference type="SAM" id="Phobius"/>
    </source>
</evidence>
<accession>A0A173WWI3</accession>
<organism evidence="2 4">
    <name type="scientific">Hungatella hathewayi</name>
    <dbReference type="NCBI Taxonomy" id="154046"/>
    <lineage>
        <taxon>Bacteria</taxon>
        <taxon>Bacillati</taxon>
        <taxon>Bacillota</taxon>
        <taxon>Clostridia</taxon>
        <taxon>Lachnospirales</taxon>
        <taxon>Lachnospiraceae</taxon>
        <taxon>Hungatella</taxon>
    </lineage>
</organism>
<evidence type="ECO:0000313" key="5">
    <source>
        <dbReference type="Proteomes" id="UP000261257"/>
    </source>
</evidence>
<dbReference type="AlphaFoldDB" id="A0A173WWI3"/>
<gene>
    <name evidence="3" type="ORF">DXC39_24710</name>
    <name evidence="2" type="ORF">ERS852407_00179</name>
</gene>
<keyword evidence="1" id="KW-1133">Transmembrane helix</keyword>
<dbReference type="EMBL" id="QSSQ01000035">
    <property type="protein sequence ID" value="RGL97850.1"/>
    <property type="molecule type" value="Genomic_DNA"/>
</dbReference>
<dbReference type="Proteomes" id="UP000261257">
    <property type="component" value="Unassembled WGS sequence"/>
</dbReference>
<reference evidence="2 4" key="1">
    <citation type="submission" date="2015-09" db="EMBL/GenBank/DDBJ databases">
        <authorList>
            <consortium name="Pathogen Informatics"/>
        </authorList>
    </citation>
    <scope>NUCLEOTIDE SEQUENCE [LARGE SCALE GENOMIC DNA]</scope>
    <source>
        <strain evidence="2 4">2789STDY5608850</strain>
    </source>
</reference>